<gene>
    <name evidence="2" type="ORF">PTTT1_LOCUS31162</name>
</gene>
<organism evidence="2">
    <name type="scientific">Phaeodactylum tricornutum</name>
    <name type="common">Diatom</name>
    <dbReference type="NCBI Taxonomy" id="2850"/>
    <lineage>
        <taxon>Eukaryota</taxon>
        <taxon>Sar</taxon>
        <taxon>Stramenopiles</taxon>
        <taxon>Ochrophyta</taxon>
        <taxon>Bacillariophyta</taxon>
        <taxon>Bacillariophyceae</taxon>
        <taxon>Bacillariophycidae</taxon>
        <taxon>Naviculales</taxon>
        <taxon>Phaeodactylaceae</taxon>
        <taxon>Phaeodactylum</taxon>
    </lineage>
</organism>
<sequence>MIWWIFIAFAPFVSWVKAVAFESSILSPYQIVNSSAWHNRGLQIIDKSRYNVTFVEASVTNSTFRISFNNGAGDGKTPIGGRFEIFTAREGVDAEADQTLSCFSTRGELFRYEDPGSGISNASISLVANSVTTPSTFNFSFDGNVAESSPFYYGGSGTTTKQAKYIFCVKFTLSQDIPGPASTSTVDINYREVGIEVSITLDGGLDSNSVGAFEVDAGPKNTSTENEVVYTASAGLCSTYDLDTAIPQQGEVIPVCIISDDYPLARMVEVLDLVFSSGDLTQAIRSDGGDAPGAMGLYGLPDPLNADHCRQGECVQYDVTVYAIFVSEVEASLEISITGNVILGIGASSRLLRAHFKPTRELQEAFREQAFSTTIEIPALRPAQSTAATLRKACLLASLFAAAMVSVMLF</sequence>
<feature type="chain" id="PRO_5035424044" evidence="1">
    <location>
        <begin position="19"/>
        <end position="410"/>
    </location>
</feature>
<dbReference type="EMBL" id="OU594962">
    <property type="protein sequence ID" value="CAG9286084.1"/>
    <property type="molecule type" value="Genomic_DNA"/>
</dbReference>
<proteinExistence type="predicted"/>
<protein>
    <submittedName>
        <fullName evidence="2">Uncharacterized protein</fullName>
    </submittedName>
</protein>
<dbReference type="AlphaFoldDB" id="A0A8J9T6N4"/>
<evidence type="ECO:0000313" key="2">
    <source>
        <dbReference type="EMBL" id="CAG9286084.1"/>
    </source>
</evidence>
<dbReference type="Proteomes" id="UP000836788">
    <property type="component" value="Chromosome 21"/>
</dbReference>
<accession>A0A8J9T6N4</accession>
<reference evidence="2" key="1">
    <citation type="submission" date="2022-02" db="EMBL/GenBank/DDBJ databases">
        <authorList>
            <person name="Giguere J D."/>
        </authorList>
    </citation>
    <scope>NUCLEOTIDE SEQUENCE</scope>
    <source>
        <strain evidence="2">CCAP 1055/1</strain>
    </source>
</reference>
<evidence type="ECO:0000256" key="1">
    <source>
        <dbReference type="SAM" id="SignalP"/>
    </source>
</evidence>
<name>A0A8J9T6N4_PHATR</name>
<feature type="signal peptide" evidence="1">
    <location>
        <begin position="1"/>
        <end position="18"/>
    </location>
</feature>
<keyword evidence="1" id="KW-0732">Signal</keyword>